<evidence type="ECO:0000256" key="2">
    <source>
        <dbReference type="ARBA" id="ARBA00022679"/>
    </source>
</evidence>
<dbReference type="Gene3D" id="3.40.1280.10">
    <property type="match status" value="1"/>
</dbReference>
<dbReference type="STRING" id="1797582.A2442_01920"/>
<dbReference type="Proteomes" id="UP000179003">
    <property type="component" value="Unassembled WGS sequence"/>
</dbReference>
<evidence type="ECO:0000256" key="1">
    <source>
        <dbReference type="ARBA" id="ARBA00022603"/>
    </source>
</evidence>
<proteinExistence type="predicted"/>
<evidence type="ECO:0000259" key="3">
    <source>
        <dbReference type="Pfam" id="PF00588"/>
    </source>
</evidence>
<dbReference type="InterPro" id="IPR001537">
    <property type="entry name" value="SpoU_MeTrfase"/>
</dbReference>
<protein>
    <recommendedName>
        <fullName evidence="3">tRNA/rRNA methyltransferase SpoU type domain-containing protein</fullName>
    </recommendedName>
</protein>
<dbReference type="InterPro" id="IPR004441">
    <property type="entry name" value="rRNA_MeTrfase_TrmH"/>
</dbReference>
<reference evidence="4 5" key="1">
    <citation type="journal article" date="2016" name="Nat. Commun.">
        <title>Thousands of microbial genomes shed light on interconnected biogeochemical processes in an aquifer system.</title>
        <authorList>
            <person name="Anantharaman K."/>
            <person name="Brown C.T."/>
            <person name="Hug L.A."/>
            <person name="Sharon I."/>
            <person name="Castelle C.J."/>
            <person name="Probst A.J."/>
            <person name="Thomas B.C."/>
            <person name="Singh A."/>
            <person name="Wilkins M.J."/>
            <person name="Karaoz U."/>
            <person name="Brodie E.L."/>
            <person name="Williams K.H."/>
            <person name="Hubbard S.S."/>
            <person name="Banfield J.F."/>
        </authorList>
    </citation>
    <scope>NUCLEOTIDE SEQUENCE [LARGE SCALE GENOMIC DNA]</scope>
</reference>
<name>A0A1F5EIE6_9BACT</name>
<dbReference type="AlphaFoldDB" id="A0A1F5EIE6"/>
<dbReference type="Pfam" id="PF00588">
    <property type="entry name" value="SpoU_methylase"/>
    <property type="match status" value="1"/>
</dbReference>
<keyword evidence="1" id="KW-0489">Methyltransferase</keyword>
<feature type="domain" description="tRNA/rRNA methyltransferase SpoU type" evidence="3">
    <location>
        <begin position="10"/>
        <end position="157"/>
    </location>
</feature>
<dbReference type="GO" id="GO:0006396">
    <property type="term" value="P:RNA processing"/>
    <property type="evidence" value="ECO:0007669"/>
    <property type="project" value="InterPro"/>
</dbReference>
<dbReference type="GO" id="GO:0005829">
    <property type="term" value="C:cytosol"/>
    <property type="evidence" value="ECO:0007669"/>
    <property type="project" value="TreeGrafter"/>
</dbReference>
<accession>A0A1F5EIE6</accession>
<gene>
    <name evidence="4" type="ORF">A2442_01920</name>
</gene>
<evidence type="ECO:0000313" key="5">
    <source>
        <dbReference type="Proteomes" id="UP000179003"/>
    </source>
</evidence>
<dbReference type="GO" id="GO:0032259">
    <property type="term" value="P:methylation"/>
    <property type="evidence" value="ECO:0007669"/>
    <property type="project" value="UniProtKB-KW"/>
</dbReference>
<dbReference type="SUPFAM" id="SSF75217">
    <property type="entry name" value="alpha/beta knot"/>
    <property type="match status" value="1"/>
</dbReference>
<dbReference type="EMBL" id="MFAE01000008">
    <property type="protein sequence ID" value="OGD67133.1"/>
    <property type="molecule type" value="Genomic_DNA"/>
</dbReference>
<evidence type="ECO:0000313" key="4">
    <source>
        <dbReference type="EMBL" id="OGD67133.1"/>
    </source>
</evidence>
<dbReference type="PANTHER" id="PTHR46429">
    <property type="entry name" value="23S RRNA (GUANOSINE-2'-O-)-METHYLTRANSFERASE RLMB"/>
    <property type="match status" value="1"/>
</dbReference>
<dbReference type="InterPro" id="IPR029028">
    <property type="entry name" value="Alpha/beta_knot_MTases"/>
</dbReference>
<organism evidence="4 5">
    <name type="scientific">Candidatus Campbellbacteria bacterium RIFOXYC2_FULL_35_25</name>
    <dbReference type="NCBI Taxonomy" id="1797582"/>
    <lineage>
        <taxon>Bacteria</taxon>
        <taxon>Candidatus Campbelliibacteriota</taxon>
    </lineage>
</organism>
<dbReference type="InterPro" id="IPR029026">
    <property type="entry name" value="tRNA_m1G_MTases_N"/>
</dbReference>
<dbReference type="PANTHER" id="PTHR46429:SF1">
    <property type="entry name" value="23S RRNA (GUANOSINE-2'-O-)-METHYLTRANSFERASE RLMB"/>
    <property type="match status" value="1"/>
</dbReference>
<sequence length="162" mass="18054">MLDMDNNKEIFLILHNIRSVYNVGAIFRTADACGVSKIFLTGYTPSPTDRFGRARKDISKSALGAEKNIPWEHLPKVSELLRELKEQKIQIVAVEQSKDSIDYKKLKINKSTAFIFGNEVDGVDKSILGDVDKIIEISMLGKKESLNVSVSAGVVLFRVLNV</sequence>
<dbReference type="GO" id="GO:0003723">
    <property type="term" value="F:RNA binding"/>
    <property type="evidence" value="ECO:0007669"/>
    <property type="project" value="InterPro"/>
</dbReference>
<comment type="caution">
    <text evidence="4">The sequence shown here is derived from an EMBL/GenBank/DDBJ whole genome shotgun (WGS) entry which is preliminary data.</text>
</comment>
<keyword evidence="2" id="KW-0808">Transferase</keyword>
<dbReference type="GO" id="GO:0008173">
    <property type="term" value="F:RNA methyltransferase activity"/>
    <property type="evidence" value="ECO:0007669"/>
    <property type="project" value="InterPro"/>
</dbReference>